<dbReference type="EMBL" id="AMQS01000013">
    <property type="protein sequence ID" value="EKF51508.1"/>
    <property type="molecule type" value="Genomic_DNA"/>
</dbReference>
<accession>K2NVG2</accession>
<sequence length="133" mass="15308">MYNAAENIEAYIAQAPDSQLLRQVLCMVQNVYPKEKFRYFDNGKTFASISLGKNFFPSPGYEEAGAINITSQKNYVAIYFYSDNPIWQKRLPKSAVGKGCLRIKNQIFLEKYEKEVLEILKNIKLDKPHDKGC</sequence>
<dbReference type="AlphaFoldDB" id="K2NVG2"/>
<evidence type="ECO:0000313" key="1">
    <source>
        <dbReference type="EMBL" id="EKF51508.1"/>
    </source>
</evidence>
<proteinExistence type="predicted"/>
<dbReference type="Proteomes" id="UP000006787">
    <property type="component" value="Unassembled WGS sequence"/>
</dbReference>
<name>K2NVG2_9LACT</name>
<protein>
    <recommendedName>
        <fullName evidence="3">YdhG-like domain-containing protein</fullName>
    </recommendedName>
</protein>
<dbReference type="RefSeq" id="WP_003135567.1">
    <property type="nucleotide sequence ID" value="NZ_AMQS01000013.1"/>
</dbReference>
<evidence type="ECO:0000313" key="2">
    <source>
        <dbReference type="Proteomes" id="UP000006787"/>
    </source>
</evidence>
<evidence type="ECO:0008006" key="3">
    <source>
        <dbReference type="Google" id="ProtNLM"/>
    </source>
</evidence>
<dbReference type="PATRIC" id="fig|1231377.3.peg.1094"/>
<comment type="caution">
    <text evidence="1">The sequence shown here is derived from an EMBL/GenBank/DDBJ whole genome shotgun (WGS) entry which is preliminary data.</text>
</comment>
<organism evidence="1 2">
    <name type="scientific">Lactococcus garvieae DCC43</name>
    <dbReference type="NCBI Taxonomy" id="1231377"/>
    <lineage>
        <taxon>Bacteria</taxon>
        <taxon>Bacillati</taxon>
        <taxon>Bacillota</taxon>
        <taxon>Bacilli</taxon>
        <taxon>Lactobacillales</taxon>
        <taxon>Streptococcaceae</taxon>
        <taxon>Lactococcus</taxon>
    </lineage>
</organism>
<gene>
    <name evidence="1" type="ORF">C426_1095</name>
</gene>
<reference evidence="1 2" key="1">
    <citation type="journal article" date="2012" name="J. Bacteriol.">
        <title>Genome Sequence of the Bacteriocin-Producing Strain Lactococcus garvieae DCC43.</title>
        <authorList>
            <person name="Gabrielsen C."/>
            <person name="Brede D.A."/>
            <person name="Hernandez P.E."/>
            <person name="Nes I.F."/>
            <person name="Diep D.B."/>
        </authorList>
    </citation>
    <scope>NUCLEOTIDE SEQUENCE [LARGE SCALE GENOMIC DNA]</scope>
    <source>
        <strain evidence="1 2">DCC43</strain>
    </source>
</reference>